<keyword evidence="1" id="KW-0732">Signal</keyword>
<dbReference type="PROSITE" id="PS51257">
    <property type="entry name" value="PROKAR_LIPOPROTEIN"/>
    <property type="match status" value="1"/>
</dbReference>
<protein>
    <recommendedName>
        <fullName evidence="3">Lipoprotein</fullName>
    </recommendedName>
</protein>
<gene>
    <name evidence="2" type="ORF">AW0309160_03147</name>
</gene>
<feature type="signal peptide" evidence="1">
    <location>
        <begin position="1"/>
        <end position="22"/>
    </location>
</feature>
<accession>A0A5Q4ZRZ4</accession>
<evidence type="ECO:0000256" key="1">
    <source>
        <dbReference type="SAM" id="SignalP"/>
    </source>
</evidence>
<feature type="chain" id="PRO_5024413903" description="Lipoprotein" evidence="1">
    <location>
        <begin position="23"/>
        <end position="553"/>
    </location>
</feature>
<evidence type="ECO:0000313" key="2">
    <source>
        <dbReference type="EMBL" id="VVV05664.1"/>
    </source>
</evidence>
<reference evidence="2" key="1">
    <citation type="submission" date="2019-09" db="EMBL/GenBank/DDBJ databases">
        <authorList>
            <person name="Hjerde E."/>
        </authorList>
    </citation>
    <scope>NUCLEOTIDE SEQUENCE</scope>
    <source>
        <strain evidence="2">06/09/160</strain>
    </source>
</reference>
<evidence type="ECO:0008006" key="3">
    <source>
        <dbReference type="Google" id="ProtNLM"/>
    </source>
</evidence>
<sequence>MKKTIVSLLTLALIGCNSSDKAQTNENKTKFTSVCSQDMSAYGDPLSFSVEGNSANLKGIICSGSPAAFKEMLSQHKNITTLNFINIDGSINDDANLQLAYAVRNNRLNSSISSTGSIASGGTDLFIAGVKRTVEEGASIGVHSWGYEGDNGEIIEGANLPVDHKDHKNYIEYYKTMELAEPSNFYWFTLKAAGINGMHNMTAEEIQRFGLSTNFVNGVQTTLTNDADKAMIKQIKSFMAVSHWKGFNYSSEPQYLIRVDSKKSPIAGFIINPKSQLKGANKLGNNESEGLNIYRFDDEIFNAVQYIKDGGNDLYSFDFKIEGKKYYAQKYTSAVTATQHPYTNDLMFSPHEIFHIYQKKWQYKSEWTQNVDSYPTTEKIIKDELLLTAILKGFPKKVTQPQARELLKQYIAIRQNQMNNDNTALVKNMALYQELGEGSAQYVGILTAKAVFGDTYDDIVFDQTAKYGFEIKDKEALQWHFGFNVFYNSGASVIFLLNELGYDITQLEGKRSPFDAAKSLVGYEQNAYQRAVHSVGPEIEDIKEDAKKYAAIN</sequence>
<organism evidence="2">
    <name type="scientific">Aliivibrio wodanis</name>
    <dbReference type="NCBI Taxonomy" id="80852"/>
    <lineage>
        <taxon>Bacteria</taxon>
        <taxon>Pseudomonadati</taxon>
        <taxon>Pseudomonadota</taxon>
        <taxon>Gammaproteobacteria</taxon>
        <taxon>Vibrionales</taxon>
        <taxon>Vibrionaceae</taxon>
        <taxon>Aliivibrio</taxon>
    </lineage>
</organism>
<proteinExistence type="predicted"/>
<dbReference type="AlphaFoldDB" id="A0A5Q4ZRZ4"/>
<name>A0A5Q4ZRZ4_9GAMM</name>
<dbReference type="EMBL" id="LR721751">
    <property type="protein sequence ID" value="VVV05664.1"/>
    <property type="molecule type" value="Genomic_DNA"/>
</dbReference>